<accession>A0A4Q0VKN6</accession>
<dbReference type="InterPro" id="IPR006683">
    <property type="entry name" value="Thioestr_dom"/>
</dbReference>
<evidence type="ECO:0000256" key="1">
    <source>
        <dbReference type="ARBA" id="ARBA00008324"/>
    </source>
</evidence>
<dbReference type="EMBL" id="QOUX01000050">
    <property type="protein sequence ID" value="RXI95544.1"/>
    <property type="molecule type" value="Genomic_DNA"/>
</dbReference>
<protein>
    <submittedName>
        <fullName evidence="4">PaaI family thioesterase</fullName>
    </submittedName>
</protein>
<evidence type="ECO:0000259" key="3">
    <source>
        <dbReference type="Pfam" id="PF03061"/>
    </source>
</evidence>
<dbReference type="NCBIfam" id="TIGR00369">
    <property type="entry name" value="unchar_dom_1"/>
    <property type="match status" value="1"/>
</dbReference>
<dbReference type="PANTHER" id="PTHR43240:SF5">
    <property type="entry name" value="1,4-DIHYDROXY-2-NAPHTHOYL-COA THIOESTERASE 1"/>
    <property type="match status" value="1"/>
</dbReference>
<dbReference type="CDD" id="cd03443">
    <property type="entry name" value="PaaI_thioesterase"/>
    <property type="match status" value="1"/>
</dbReference>
<dbReference type="Pfam" id="PF03061">
    <property type="entry name" value="4HBT"/>
    <property type="match status" value="1"/>
</dbReference>
<reference evidence="4 5" key="1">
    <citation type="journal article" date="2019" name="Int. J. Syst. Evol. Microbiol.">
        <title>Anaerobacillus alkaliphilus sp. nov., a novel alkaliphilic and moderately halophilic bacterium.</title>
        <authorList>
            <person name="Borsodi A.K."/>
            <person name="Aszalos J.M."/>
            <person name="Bihari P."/>
            <person name="Nagy I."/>
            <person name="Schumann P."/>
            <person name="Sproer C."/>
            <person name="Kovacs A.L."/>
            <person name="Boka K."/>
            <person name="Dobosy P."/>
            <person name="Ovari M."/>
            <person name="Szili-Kovacs T."/>
            <person name="Toth E."/>
        </authorList>
    </citation>
    <scope>NUCLEOTIDE SEQUENCE [LARGE SCALE GENOMIC DNA]</scope>
    <source>
        <strain evidence="4 5">B16-10</strain>
    </source>
</reference>
<dbReference type="InterPro" id="IPR029069">
    <property type="entry name" value="HotDog_dom_sf"/>
</dbReference>
<dbReference type="OrthoDB" id="328435at2"/>
<feature type="domain" description="Thioesterase" evidence="3">
    <location>
        <begin position="58"/>
        <end position="131"/>
    </location>
</feature>
<name>A0A4Q0VKN6_9BACI</name>
<evidence type="ECO:0000313" key="5">
    <source>
        <dbReference type="Proteomes" id="UP000290649"/>
    </source>
</evidence>
<keyword evidence="5" id="KW-1185">Reference proteome</keyword>
<keyword evidence="2" id="KW-0378">Hydrolase</keyword>
<dbReference type="InterPro" id="IPR003736">
    <property type="entry name" value="PAAI_dom"/>
</dbReference>
<comment type="similarity">
    <text evidence="1">Belongs to the thioesterase PaaI family.</text>
</comment>
<dbReference type="SUPFAM" id="SSF54637">
    <property type="entry name" value="Thioesterase/thiol ester dehydrase-isomerase"/>
    <property type="match status" value="1"/>
</dbReference>
<dbReference type="PANTHER" id="PTHR43240">
    <property type="entry name" value="1,4-DIHYDROXY-2-NAPHTHOYL-COA THIOESTERASE 1"/>
    <property type="match status" value="1"/>
</dbReference>
<dbReference type="GO" id="GO:0061522">
    <property type="term" value="F:1,4-dihydroxy-2-naphthoyl-CoA thioesterase activity"/>
    <property type="evidence" value="ECO:0007669"/>
    <property type="project" value="TreeGrafter"/>
</dbReference>
<proteinExistence type="inferred from homology"/>
<dbReference type="Proteomes" id="UP000290649">
    <property type="component" value="Unassembled WGS sequence"/>
</dbReference>
<dbReference type="AlphaFoldDB" id="A0A4Q0VKN6"/>
<organism evidence="4 5">
    <name type="scientific">Anaerobacillus alkaliphilus</name>
    <dbReference type="NCBI Taxonomy" id="1548597"/>
    <lineage>
        <taxon>Bacteria</taxon>
        <taxon>Bacillati</taxon>
        <taxon>Bacillota</taxon>
        <taxon>Bacilli</taxon>
        <taxon>Bacillales</taxon>
        <taxon>Bacillaceae</taxon>
        <taxon>Anaerobacillus</taxon>
    </lineage>
</organism>
<dbReference type="GO" id="GO:0005829">
    <property type="term" value="C:cytosol"/>
    <property type="evidence" value="ECO:0007669"/>
    <property type="project" value="TreeGrafter"/>
</dbReference>
<evidence type="ECO:0000313" key="4">
    <source>
        <dbReference type="EMBL" id="RXI95544.1"/>
    </source>
</evidence>
<sequence>MDKDKLRRQFEHALENHQEGTGQLFLYSFLNFEFEYDEDQQVVRITAPISEVMYNPIGFIHGGMITYLADTAMGHLCAAFADRPGVSLELKTQFMRSAKAGTLHAEAYFIKKGKQVQFVECTIKDDKNELMAKITGTFFSIGE</sequence>
<evidence type="ECO:0000256" key="2">
    <source>
        <dbReference type="ARBA" id="ARBA00022801"/>
    </source>
</evidence>
<comment type="caution">
    <text evidence="4">The sequence shown here is derived from an EMBL/GenBank/DDBJ whole genome shotgun (WGS) entry which is preliminary data.</text>
</comment>
<gene>
    <name evidence="4" type="ORF">DS745_24130</name>
</gene>
<dbReference type="Gene3D" id="3.10.129.10">
    <property type="entry name" value="Hotdog Thioesterase"/>
    <property type="match status" value="1"/>
</dbReference>
<dbReference type="RefSeq" id="WP_129080775.1">
    <property type="nucleotide sequence ID" value="NZ_QOUX01000050.1"/>
</dbReference>